<dbReference type="Pfam" id="PF00248">
    <property type="entry name" value="Aldo_ket_red"/>
    <property type="match status" value="1"/>
</dbReference>
<accession>A0A6G3XY90</accession>
<comment type="caution">
    <text evidence="3">The sequence shown here is derived from an EMBL/GenBank/DDBJ whole genome shotgun (WGS) entry which is preliminary data.</text>
</comment>
<dbReference type="GO" id="GO:0005829">
    <property type="term" value="C:cytosol"/>
    <property type="evidence" value="ECO:0007669"/>
    <property type="project" value="TreeGrafter"/>
</dbReference>
<organism evidence="3">
    <name type="scientific">Streptomyces sp. SID7499</name>
    <dbReference type="NCBI Taxonomy" id="2706086"/>
    <lineage>
        <taxon>Bacteria</taxon>
        <taxon>Bacillati</taxon>
        <taxon>Actinomycetota</taxon>
        <taxon>Actinomycetes</taxon>
        <taxon>Kitasatosporales</taxon>
        <taxon>Streptomycetaceae</taxon>
        <taxon>Streptomyces</taxon>
    </lineage>
</organism>
<evidence type="ECO:0000256" key="1">
    <source>
        <dbReference type="ARBA" id="ARBA00023002"/>
    </source>
</evidence>
<name>A0A6G3XY90_9ACTN</name>
<feature type="non-terminal residue" evidence="3">
    <location>
        <position position="59"/>
    </location>
</feature>
<reference evidence="3" key="1">
    <citation type="submission" date="2020-01" db="EMBL/GenBank/DDBJ databases">
        <title>Insect and environment-associated Actinomycetes.</title>
        <authorList>
            <person name="Currrie C."/>
            <person name="Chevrette M."/>
            <person name="Carlson C."/>
            <person name="Stubbendieck R."/>
            <person name="Wendt-Pienkowski E."/>
        </authorList>
    </citation>
    <scope>NUCLEOTIDE SEQUENCE</scope>
    <source>
        <strain evidence="3">SID7499</strain>
    </source>
</reference>
<dbReference type="EMBL" id="JAAGMN010009955">
    <property type="protein sequence ID" value="NEE22805.1"/>
    <property type="molecule type" value="Genomic_DNA"/>
</dbReference>
<proteinExistence type="predicted"/>
<dbReference type="GO" id="GO:0016491">
    <property type="term" value="F:oxidoreductase activity"/>
    <property type="evidence" value="ECO:0007669"/>
    <property type="project" value="UniProtKB-KW"/>
</dbReference>
<sequence length="59" mass="6133">MKYDLLGRTGVRVSELCLGAGTFGVEGWGASKEDASLMVDRYAQAGGNFIDTANVYGGG</sequence>
<protein>
    <submittedName>
        <fullName evidence="3">Aldo/keto reductase</fullName>
    </submittedName>
</protein>
<dbReference type="PANTHER" id="PTHR43364">
    <property type="entry name" value="NADH-SPECIFIC METHYLGLYOXAL REDUCTASE-RELATED"/>
    <property type="match status" value="1"/>
</dbReference>
<dbReference type="SUPFAM" id="SSF51430">
    <property type="entry name" value="NAD(P)-linked oxidoreductase"/>
    <property type="match status" value="1"/>
</dbReference>
<dbReference type="InterPro" id="IPR023210">
    <property type="entry name" value="NADP_OxRdtase_dom"/>
</dbReference>
<gene>
    <name evidence="3" type="ORF">G3M58_92180</name>
</gene>
<keyword evidence="1" id="KW-0560">Oxidoreductase</keyword>
<dbReference type="PANTHER" id="PTHR43364:SF4">
    <property type="entry name" value="NAD(P)-LINKED OXIDOREDUCTASE SUPERFAMILY PROTEIN"/>
    <property type="match status" value="1"/>
</dbReference>
<evidence type="ECO:0000313" key="3">
    <source>
        <dbReference type="EMBL" id="NEE22805.1"/>
    </source>
</evidence>
<dbReference type="Gene3D" id="3.20.20.100">
    <property type="entry name" value="NADP-dependent oxidoreductase domain"/>
    <property type="match status" value="1"/>
</dbReference>
<feature type="domain" description="NADP-dependent oxidoreductase" evidence="2">
    <location>
        <begin position="15"/>
        <end position="57"/>
    </location>
</feature>
<evidence type="ECO:0000259" key="2">
    <source>
        <dbReference type="Pfam" id="PF00248"/>
    </source>
</evidence>
<dbReference type="InterPro" id="IPR050523">
    <property type="entry name" value="AKR_Detox_Biosynth"/>
</dbReference>
<dbReference type="InterPro" id="IPR036812">
    <property type="entry name" value="NAD(P)_OxRdtase_dom_sf"/>
</dbReference>
<dbReference type="AlphaFoldDB" id="A0A6G3XY90"/>